<evidence type="ECO:0000259" key="5">
    <source>
        <dbReference type="Pfam" id="PF00189"/>
    </source>
</evidence>
<dbReference type="InterPro" id="IPR018280">
    <property type="entry name" value="Ribosomal_uS3_CS"/>
</dbReference>
<evidence type="ECO:0000256" key="3">
    <source>
        <dbReference type="ARBA" id="ARBA00023274"/>
    </source>
</evidence>
<evidence type="ECO:0000256" key="2">
    <source>
        <dbReference type="ARBA" id="ARBA00022980"/>
    </source>
</evidence>
<proteinExistence type="inferred from homology"/>
<dbReference type="GO" id="GO:1990904">
    <property type="term" value="C:ribonucleoprotein complex"/>
    <property type="evidence" value="ECO:0007669"/>
    <property type="project" value="UniProtKB-KW"/>
</dbReference>
<dbReference type="EMBL" id="AY500367">
    <property type="protein sequence ID" value="AAS79039.1"/>
    <property type="molecule type" value="Genomic_DNA"/>
</dbReference>
<dbReference type="GO" id="GO:0005739">
    <property type="term" value="C:mitochondrion"/>
    <property type="evidence" value="ECO:0007669"/>
    <property type="project" value="UniProtKB-SubCell"/>
</dbReference>
<dbReference type="InterPro" id="IPR036419">
    <property type="entry name" value="Ribosomal_S3_C_sf"/>
</dbReference>
<organism evidence="6">
    <name type="scientific">Desmarestia viridis</name>
    <dbReference type="NCBI Taxonomy" id="62313"/>
    <lineage>
        <taxon>Eukaryota</taxon>
        <taxon>Sar</taxon>
        <taxon>Stramenopiles</taxon>
        <taxon>Ochrophyta</taxon>
        <taxon>PX clade</taxon>
        <taxon>Phaeophyceae</taxon>
        <taxon>Desmarestiales</taxon>
        <taxon>Desmarestiaceae</taxon>
        <taxon>Desmarestia</taxon>
    </lineage>
</organism>
<dbReference type="Pfam" id="PF00189">
    <property type="entry name" value="Ribosomal_S3_C"/>
    <property type="match status" value="1"/>
</dbReference>
<feature type="domain" description="Small ribosomal subunit protein uS3 C-terminal" evidence="5">
    <location>
        <begin position="199"/>
        <end position="271"/>
    </location>
</feature>
<keyword evidence="3 4" id="KW-0687">Ribonucleoprotein</keyword>
<dbReference type="Gene3D" id="3.30.1140.32">
    <property type="entry name" value="Ribosomal protein S3, C-terminal domain"/>
    <property type="match status" value="1"/>
</dbReference>
<evidence type="ECO:0000256" key="1">
    <source>
        <dbReference type="ARBA" id="ARBA00010761"/>
    </source>
</evidence>
<dbReference type="PROSITE" id="PS00548">
    <property type="entry name" value="RIBOSOMAL_S3"/>
    <property type="match status" value="1"/>
</dbReference>
<evidence type="ECO:0000313" key="6">
    <source>
        <dbReference type="EMBL" id="AAS79039.1"/>
    </source>
</evidence>
<keyword evidence="2 4" id="KW-0689">Ribosomal protein</keyword>
<name>Q2TUF7_9PHAE</name>
<dbReference type="GeneID" id="3860993"/>
<keyword evidence="6" id="KW-0496">Mitochondrion</keyword>
<geneLocation type="mitochondrion" evidence="6"/>
<sequence>MAQKAHPNSIRPLDSPYQGCTHWDEARFYYILSTVHKLIESCCLGTTHYLDKIKINRQHGLILVEANLIHVHSRSKRHLKSRRYKENKGEIKKESWTLVACRLHRAVELIQNFTGTKKVTIRINRLKTYTRSIPKSARKQMAYYARSAHQAKYDYARTGMQLLSLVIKNKASATSLSRFIIQNISSRQRRKRHYEFLGYLKQAFTALQKYKKIQGVKIQIKGRFTHKAKGRSKVWKYQMGQMPLSQISMPIQAEYMQTQTGYGSVGLKVWICNWESKIRKNYVNTT</sequence>
<reference evidence="6" key="1">
    <citation type="submission" date="2003-12" db="EMBL/GenBank/DDBJ databases">
        <authorList>
            <person name="Oudot-Le Secq M.-P."/>
            <person name="Stam W.T."/>
            <person name="Olsen J.L."/>
        </authorList>
    </citation>
    <scope>NUCLEOTIDE SEQUENCE</scope>
</reference>
<dbReference type="SUPFAM" id="SSF54821">
    <property type="entry name" value="Ribosomal protein S3 C-terminal domain"/>
    <property type="match status" value="1"/>
</dbReference>
<reference evidence="6" key="2">
    <citation type="journal article" date="2006" name="Curr. Genet.">
        <title>Complete mitochondrial genomes of the three brown algae (Heterokonta: Phaeophyceae) Dictyota dichotoma, Fucus vesiculosus and Desmarestia viridis.</title>
        <authorList>
            <person name="Oudot-Le Secq M.P."/>
            <person name="Loiseaux-de Goer S."/>
            <person name="Stam W.T."/>
            <person name="Olsen J.L."/>
        </authorList>
    </citation>
    <scope>NUCLEOTIDE SEQUENCE</scope>
</reference>
<dbReference type="InterPro" id="IPR001351">
    <property type="entry name" value="Ribosomal_uS3_C"/>
</dbReference>
<dbReference type="RefSeq" id="YP_448653.1">
    <property type="nucleotide sequence ID" value="NC_007684.1"/>
</dbReference>
<protein>
    <submittedName>
        <fullName evidence="6">Ribosomal protein S3</fullName>
    </submittedName>
</protein>
<dbReference type="GO" id="GO:0003735">
    <property type="term" value="F:structural constituent of ribosome"/>
    <property type="evidence" value="ECO:0007669"/>
    <property type="project" value="InterPro"/>
</dbReference>
<accession>Q2TUF7</accession>
<evidence type="ECO:0000256" key="4">
    <source>
        <dbReference type="RuleBase" id="RU003624"/>
    </source>
</evidence>
<dbReference type="AlphaFoldDB" id="Q2TUF7"/>
<gene>
    <name evidence="6" type="primary">rps3</name>
</gene>
<dbReference type="GO" id="GO:0005840">
    <property type="term" value="C:ribosome"/>
    <property type="evidence" value="ECO:0007669"/>
    <property type="project" value="UniProtKB-KW"/>
</dbReference>
<comment type="similarity">
    <text evidence="1 4">Belongs to the universal ribosomal protein uS3 family.</text>
</comment>
<dbReference type="GO" id="GO:0006412">
    <property type="term" value="P:translation"/>
    <property type="evidence" value="ECO:0007669"/>
    <property type="project" value="InterPro"/>
</dbReference>